<reference evidence="1 2" key="1">
    <citation type="journal article" date="2016" name="Front. Microbiol.">
        <title>Comparative Genomic Analysis Reveals a Diverse Repertoire of Genes Involved in Prokaryote-Eukaryote Interactions within the Pseudovibrio Genus.</title>
        <authorList>
            <person name="Romano S."/>
            <person name="Fernandez-Guerra A."/>
            <person name="Reen F.J."/>
            <person name="Glockner F.O."/>
            <person name="Crowley S.P."/>
            <person name="O'Sullivan O."/>
            <person name="Cotter P.D."/>
            <person name="Adams C."/>
            <person name="Dobson A.D."/>
            <person name="O'Gara F."/>
        </authorList>
    </citation>
    <scope>NUCLEOTIDE SEQUENCE [LARGE SCALE GENOMIC DNA]</scope>
    <source>
        <strain evidence="1 2">Ad2</strain>
    </source>
</reference>
<comment type="caution">
    <text evidence="1">The sequence shown here is derived from an EMBL/GenBank/DDBJ whole genome shotgun (WGS) entry which is preliminary data.</text>
</comment>
<dbReference type="EMBL" id="LMCB01000134">
    <property type="protein sequence ID" value="KZL07208.1"/>
    <property type="molecule type" value="Genomic_DNA"/>
</dbReference>
<evidence type="ECO:0000313" key="2">
    <source>
        <dbReference type="Proteomes" id="UP000076577"/>
    </source>
</evidence>
<evidence type="ECO:0000313" key="1">
    <source>
        <dbReference type="EMBL" id="KZL07208.1"/>
    </source>
</evidence>
<organism evidence="1 2">
    <name type="scientific">Pseudovibrio axinellae</name>
    <dbReference type="NCBI Taxonomy" id="989403"/>
    <lineage>
        <taxon>Bacteria</taxon>
        <taxon>Pseudomonadati</taxon>
        <taxon>Pseudomonadota</taxon>
        <taxon>Alphaproteobacteria</taxon>
        <taxon>Hyphomicrobiales</taxon>
        <taxon>Stappiaceae</taxon>
        <taxon>Pseudovibrio</taxon>
    </lineage>
</organism>
<evidence type="ECO:0008006" key="3">
    <source>
        <dbReference type="Google" id="ProtNLM"/>
    </source>
</evidence>
<dbReference type="AlphaFoldDB" id="A0A165TXC7"/>
<name>A0A165TXC7_9HYPH</name>
<dbReference type="Proteomes" id="UP000076577">
    <property type="component" value="Unassembled WGS sequence"/>
</dbReference>
<sequence>MGREHYTEEFKREAGRLVEVSGRPYLKSLPILVWEELP</sequence>
<keyword evidence="2" id="KW-1185">Reference proteome</keyword>
<protein>
    <recommendedName>
        <fullName evidence="3">Transposase</fullName>
    </recommendedName>
</protein>
<dbReference type="PATRIC" id="fig|989403.3.peg.4563"/>
<proteinExistence type="predicted"/>
<gene>
    <name evidence="1" type="ORF">PsAD2_04180</name>
</gene>
<accession>A0A165TXC7</accession>